<dbReference type="Pfam" id="PF02380">
    <property type="entry name" value="Papo_T_antigen"/>
    <property type="match status" value="1"/>
</dbReference>
<organism evidence="3">
    <name type="scientific">Rousettus bat polyomavirus</name>
    <dbReference type="NCBI Taxonomy" id="3141932"/>
    <lineage>
        <taxon>Viruses</taxon>
        <taxon>Monodnaviria</taxon>
        <taxon>Shotokuvirae</taxon>
        <taxon>Cossaviricota</taxon>
        <taxon>Papovaviricetes</taxon>
        <taxon>Sepolyvirales</taxon>
        <taxon>Polyomaviridae</taxon>
    </lineage>
</organism>
<dbReference type="SUPFAM" id="SSF46565">
    <property type="entry name" value="Chaperone J-domain"/>
    <property type="match status" value="1"/>
</dbReference>
<dbReference type="SUPFAM" id="SSF161240">
    <property type="entry name" value="T-antigen specific domain-like"/>
    <property type="match status" value="1"/>
</dbReference>
<dbReference type="InterPro" id="IPR036092">
    <property type="entry name" value="Papo_T_antigensf"/>
</dbReference>
<name>A0AAU7E3D9_9POLY</name>
<accession>A0AAU7E3D9</accession>
<reference evidence="3" key="1">
    <citation type="journal article" date="2024" name="Microbiome">
        <title>Substantial viral diversity in bats and rodents from East Africa: insights into evolution, recombination, and cocirculation.</title>
        <authorList>
            <person name="Wang D."/>
            <person name="Yang X."/>
            <person name="Ren Z."/>
            <person name="Hu B."/>
            <person name="Zhao H."/>
            <person name="Yang K."/>
            <person name="Shi P."/>
            <person name="Zhang Z."/>
            <person name="Feng Q."/>
            <person name="Nawenja C.V."/>
            <person name="Obanda V."/>
            <person name="Robert K."/>
            <person name="Nalikka B."/>
            <person name="Waruhiu C.N."/>
            <person name="Ochola G.O."/>
            <person name="Onyuok S.O."/>
            <person name="Ochieng H."/>
            <person name="Li B."/>
            <person name="Zhu Y."/>
            <person name="Si H."/>
            <person name="Yin J."/>
            <person name="Kristiansen K."/>
            <person name="Jin X."/>
            <person name="Xu X."/>
            <person name="Xiao M."/>
            <person name="Agwanda B."/>
            <person name="Ommeh S."/>
            <person name="Li J."/>
            <person name="Shi Z.L."/>
        </authorList>
    </citation>
    <scope>NUCLEOTIDE SEQUENCE</scope>
    <source>
        <strain evidence="3">2A/Uganda/UR14/2018</strain>
    </source>
</reference>
<dbReference type="InterPro" id="IPR036869">
    <property type="entry name" value="J_dom_sf"/>
</dbReference>
<dbReference type="EMBL" id="PP711977">
    <property type="protein sequence ID" value="XBH24067.1"/>
    <property type="molecule type" value="Genomic_DNA"/>
</dbReference>
<sequence length="162" mass="19213">MDHALTREESLRLMKLLELPPEHYGNMPSMRKAFLKRCKDLHPDKGGDQDQAKELITLYRKLESHVSSFETEESYTADQVCEEDFFLYIKDWRECNIGLKPCVCLFCLLRSNHKATKGRPKVWGQCYCFKCYCTWFGMEWTWMTWLSWRAIIAATPYHALNL</sequence>
<evidence type="ECO:0000259" key="2">
    <source>
        <dbReference type="SMART" id="SM00271"/>
    </source>
</evidence>
<dbReference type="SMART" id="SM00271">
    <property type="entry name" value="DnaJ"/>
    <property type="match status" value="1"/>
</dbReference>
<dbReference type="InterPro" id="IPR001623">
    <property type="entry name" value="DnaJ_domain"/>
</dbReference>
<dbReference type="Gene3D" id="1.20.120.1860">
    <property type="entry name" value="Small t-antigen, unique domain"/>
    <property type="match status" value="1"/>
</dbReference>
<dbReference type="Gene3D" id="1.10.287.110">
    <property type="entry name" value="DnaJ domain"/>
    <property type="match status" value="1"/>
</dbReference>
<protein>
    <submittedName>
        <fullName evidence="3">Small T antigen</fullName>
    </submittedName>
</protein>
<proteinExistence type="predicted"/>
<feature type="domain" description="J" evidence="2">
    <location>
        <begin position="11"/>
        <end position="67"/>
    </location>
</feature>
<keyword evidence="1" id="KW-0244">Early protein</keyword>
<evidence type="ECO:0000313" key="3">
    <source>
        <dbReference type="EMBL" id="XBH24067.1"/>
    </source>
</evidence>
<evidence type="ECO:0000256" key="1">
    <source>
        <dbReference type="ARBA" id="ARBA00022518"/>
    </source>
</evidence>
<dbReference type="InterPro" id="IPR003354">
    <property type="entry name" value="Papo_T_antigen"/>
</dbReference>
<reference evidence="3" key="2">
    <citation type="submission" date="2024-02" db="EMBL/GenBank/DDBJ databases">
        <authorList>
            <person name="Hu B."/>
        </authorList>
    </citation>
    <scope>NUCLEOTIDE SEQUENCE</scope>
    <source>
        <strain evidence="3">2A/Uganda/UR14/2018</strain>
    </source>
</reference>